<evidence type="ECO:0000256" key="1">
    <source>
        <dbReference type="ARBA" id="ARBA00001966"/>
    </source>
</evidence>
<dbReference type="Pfam" id="PF04055">
    <property type="entry name" value="Radical_SAM"/>
    <property type="match status" value="1"/>
</dbReference>
<sequence length="336" mass="37916">MMLLSWNTTNQCNLYCDHCYRDAGAKVEDELKTDEAKNLIDEAFAAGFRIMIFSGGEPLLRPDLLELIAYASQRGLRPVVGSNGTLLTPELARELKRAGALAVGISLDSLEPVRHDRLRRKEGAWEQAVAGMQACLTVGLPFQVHTTVFDWNQDELEKITDLAVEIGARAHHFFFLVPTGRAANIEEETLRSEAYENTLKRILEKQRQVNIELKPTCAPHFMRIAKEAGVALRYSRGCLAGIAYCIISPRGDVQPCAYLNIPVGNVREKPFSRIWQESEVFRTLRTQNYGGSCGRCGYKKICGGCRARAWYYYGDYMAEEPWCLHQERKGMHFGQS</sequence>
<evidence type="ECO:0000256" key="4">
    <source>
        <dbReference type="ARBA" id="ARBA00022723"/>
    </source>
</evidence>
<keyword evidence="5" id="KW-0408">Iron</keyword>
<dbReference type="InterPro" id="IPR058240">
    <property type="entry name" value="rSAM_sf"/>
</dbReference>
<dbReference type="SUPFAM" id="SSF102114">
    <property type="entry name" value="Radical SAM enzymes"/>
    <property type="match status" value="1"/>
</dbReference>
<keyword evidence="2" id="KW-0004">4Fe-4S</keyword>
<dbReference type="PROSITE" id="PS51918">
    <property type="entry name" value="RADICAL_SAM"/>
    <property type="match status" value="1"/>
</dbReference>
<comment type="caution">
    <text evidence="8">The sequence shown here is derived from an EMBL/GenBank/DDBJ whole genome shotgun (WGS) entry which is preliminary data.</text>
</comment>
<dbReference type="InterPro" id="IPR007197">
    <property type="entry name" value="rSAM"/>
</dbReference>
<keyword evidence="9" id="KW-1185">Reference proteome</keyword>
<evidence type="ECO:0000256" key="6">
    <source>
        <dbReference type="ARBA" id="ARBA00023014"/>
    </source>
</evidence>
<dbReference type="SMART" id="SM00729">
    <property type="entry name" value="Elp3"/>
    <property type="match status" value="1"/>
</dbReference>
<dbReference type="CDD" id="cd21123">
    <property type="entry name" value="SPASM_MftC-like"/>
    <property type="match status" value="1"/>
</dbReference>
<evidence type="ECO:0000313" key="8">
    <source>
        <dbReference type="EMBL" id="PRR71183.1"/>
    </source>
</evidence>
<dbReference type="InterPro" id="IPR013785">
    <property type="entry name" value="Aldolase_TIM"/>
</dbReference>
<evidence type="ECO:0000256" key="2">
    <source>
        <dbReference type="ARBA" id="ARBA00022485"/>
    </source>
</evidence>
<dbReference type="Gene3D" id="3.20.20.70">
    <property type="entry name" value="Aldolase class I"/>
    <property type="match status" value="1"/>
</dbReference>
<dbReference type="InterPro" id="IPR050377">
    <property type="entry name" value="Radical_SAM_PqqE_MftC-like"/>
</dbReference>
<dbReference type="PANTHER" id="PTHR11228:SF34">
    <property type="entry name" value="TUNGSTEN-CONTAINING ALDEHYDE FERREDOXIN OXIDOREDUCTASE COFACTOR MODIFYING PROTEIN"/>
    <property type="match status" value="1"/>
</dbReference>
<protein>
    <submittedName>
        <fullName evidence="8">Antilisterial bacteriocin subtilosin biosynthesis protein AlbA</fullName>
    </submittedName>
</protein>
<keyword evidence="3" id="KW-0949">S-adenosyl-L-methionine</keyword>
<organism evidence="8 9">
    <name type="scientific">Neomoorella humiferrea</name>
    <dbReference type="NCBI Taxonomy" id="676965"/>
    <lineage>
        <taxon>Bacteria</taxon>
        <taxon>Bacillati</taxon>
        <taxon>Bacillota</taxon>
        <taxon>Clostridia</taxon>
        <taxon>Neomoorellales</taxon>
        <taxon>Neomoorellaceae</taxon>
        <taxon>Neomoorella</taxon>
    </lineage>
</organism>
<accession>A0A2T0AQ65</accession>
<dbReference type="PIRSF" id="PIRSF037420">
    <property type="entry name" value="PQQ_syn_pqqE"/>
    <property type="match status" value="1"/>
</dbReference>
<dbReference type="NCBIfam" id="TIGR04085">
    <property type="entry name" value="rSAM_more_4Fe4S"/>
    <property type="match status" value="1"/>
</dbReference>
<dbReference type="InterPro" id="IPR006638">
    <property type="entry name" value="Elp3/MiaA/NifB-like_rSAM"/>
</dbReference>
<dbReference type="GO" id="GO:0051539">
    <property type="term" value="F:4 iron, 4 sulfur cluster binding"/>
    <property type="evidence" value="ECO:0007669"/>
    <property type="project" value="UniProtKB-KW"/>
</dbReference>
<dbReference type="InterPro" id="IPR023885">
    <property type="entry name" value="4Fe4S-binding_SPASM_dom"/>
</dbReference>
<dbReference type="InterPro" id="IPR034391">
    <property type="entry name" value="AdoMet-like_SPASM_containing"/>
</dbReference>
<feature type="domain" description="Radical SAM core" evidence="7">
    <location>
        <begin position="1"/>
        <end position="212"/>
    </location>
</feature>
<dbReference type="InterPro" id="IPR027633">
    <property type="entry name" value="rSAM_NirJ2"/>
</dbReference>
<name>A0A2T0AQ65_9FIRM</name>
<dbReference type="Pfam" id="PF13186">
    <property type="entry name" value="SPASM"/>
    <property type="match status" value="1"/>
</dbReference>
<reference evidence="8 9" key="1">
    <citation type="submission" date="2018-03" db="EMBL/GenBank/DDBJ databases">
        <title>Genome sequence of Moorella humiferrea DSM 23265.</title>
        <authorList>
            <person name="Poehlein A."/>
            <person name="Daniel R."/>
        </authorList>
    </citation>
    <scope>NUCLEOTIDE SEQUENCE [LARGE SCALE GENOMIC DNA]</scope>
    <source>
        <strain evidence="8 9">DSM 23265</strain>
    </source>
</reference>
<dbReference type="GO" id="GO:0046872">
    <property type="term" value="F:metal ion binding"/>
    <property type="evidence" value="ECO:0007669"/>
    <property type="project" value="UniProtKB-KW"/>
</dbReference>
<dbReference type="InterPro" id="IPR017200">
    <property type="entry name" value="PqqE-like"/>
</dbReference>
<dbReference type="Proteomes" id="UP000238415">
    <property type="component" value="Unassembled WGS sequence"/>
</dbReference>
<dbReference type="SFLD" id="SFLDG01387">
    <property type="entry name" value="BtrN-like_SPASM_domain_contain"/>
    <property type="match status" value="1"/>
</dbReference>
<gene>
    <name evidence="8" type="primary">albA_2</name>
    <name evidence="8" type="ORF">MOHU_17290</name>
</gene>
<evidence type="ECO:0000256" key="5">
    <source>
        <dbReference type="ARBA" id="ARBA00023004"/>
    </source>
</evidence>
<keyword evidence="4" id="KW-0479">Metal-binding</keyword>
<dbReference type="SFLD" id="SFLDG01386">
    <property type="entry name" value="main_SPASM_domain-containing"/>
    <property type="match status" value="1"/>
</dbReference>
<dbReference type="SFLD" id="SFLDG01067">
    <property type="entry name" value="SPASM/twitch_domain_containing"/>
    <property type="match status" value="1"/>
</dbReference>
<dbReference type="EMBL" id="PVXM01000044">
    <property type="protein sequence ID" value="PRR71183.1"/>
    <property type="molecule type" value="Genomic_DNA"/>
</dbReference>
<evidence type="ECO:0000256" key="3">
    <source>
        <dbReference type="ARBA" id="ARBA00022691"/>
    </source>
</evidence>
<keyword evidence="6" id="KW-0411">Iron-sulfur</keyword>
<comment type="cofactor">
    <cofactor evidence="1">
        <name>[4Fe-4S] cluster</name>
        <dbReference type="ChEBI" id="CHEBI:49883"/>
    </cofactor>
</comment>
<dbReference type="NCBIfam" id="TIGR04055">
    <property type="entry name" value="rSAM_NirJ2"/>
    <property type="match status" value="1"/>
</dbReference>
<evidence type="ECO:0000259" key="7">
    <source>
        <dbReference type="PROSITE" id="PS51918"/>
    </source>
</evidence>
<dbReference type="PANTHER" id="PTHR11228">
    <property type="entry name" value="RADICAL SAM DOMAIN PROTEIN"/>
    <property type="match status" value="1"/>
</dbReference>
<dbReference type="CDD" id="cd01335">
    <property type="entry name" value="Radical_SAM"/>
    <property type="match status" value="1"/>
</dbReference>
<dbReference type="AlphaFoldDB" id="A0A2T0AQ65"/>
<dbReference type="GO" id="GO:0003824">
    <property type="term" value="F:catalytic activity"/>
    <property type="evidence" value="ECO:0007669"/>
    <property type="project" value="InterPro"/>
</dbReference>
<evidence type="ECO:0000313" key="9">
    <source>
        <dbReference type="Proteomes" id="UP000238415"/>
    </source>
</evidence>
<dbReference type="SFLD" id="SFLDS00029">
    <property type="entry name" value="Radical_SAM"/>
    <property type="match status" value="1"/>
</dbReference>
<proteinExistence type="predicted"/>